<dbReference type="KEGG" id="saca:FFV09_17630"/>
<dbReference type="InterPro" id="IPR002421">
    <property type="entry name" value="5-3_exonuclease"/>
</dbReference>
<keyword evidence="7" id="KW-0269">Exonuclease</keyword>
<dbReference type="CDD" id="cd09898">
    <property type="entry name" value="H3TH_53EXO"/>
    <property type="match status" value="1"/>
</dbReference>
<dbReference type="GO" id="GO:0017108">
    <property type="term" value="F:5'-flap endonuclease activity"/>
    <property type="evidence" value="ECO:0007669"/>
    <property type="project" value="InterPro"/>
</dbReference>
<keyword evidence="1" id="KW-0540">Nuclease</keyword>
<gene>
    <name evidence="7" type="ORF">FFV09_17630</name>
</gene>
<dbReference type="GO" id="GO:0003677">
    <property type="term" value="F:DNA binding"/>
    <property type="evidence" value="ECO:0007669"/>
    <property type="project" value="UniProtKB-KW"/>
</dbReference>
<reference evidence="7 8" key="1">
    <citation type="submission" date="2019-06" db="EMBL/GenBank/DDBJ databases">
        <title>Saccharibacillus brassicae sp. nov., an endophytic bacterium isolated from Chinese cabbage seeds (Brassica pekinensis).</title>
        <authorList>
            <person name="Jiang L."/>
            <person name="Lee J."/>
            <person name="Kim S.W."/>
        </authorList>
    </citation>
    <scope>NUCLEOTIDE SEQUENCE [LARGE SCALE GENOMIC DNA]</scope>
    <source>
        <strain evidence="8">KCTC 43072 / ATSA2</strain>
    </source>
</reference>
<dbReference type="RefSeq" id="WP_141449043.1">
    <property type="nucleotide sequence ID" value="NZ_CP041217.1"/>
</dbReference>
<dbReference type="InterPro" id="IPR020046">
    <property type="entry name" value="5-3_exonucl_a-hlix_arch_N"/>
</dbReference>
<evidence type="ECO:0000313" key="8">
    <source>
        <dbReference type="Proteomes" id="UP000316968"/>
    </source>
</evidence>
<dbReference type="Pfam" id="PF01367">
    <property type="entry name" value="5_3_exonuc"/>
    <property type="match status" value="1"/>
</dbReference>
<dbReference type="InterPro" id="IPR008918">
    <property type="entry name" value="HhH2"/>
</dbReference>
<name>A0A4Y6V1K6_SACBS</name>
<evidence type="ECO:0000259" key="6">
    <source>
        <dbReference type="SMART" id="SM00475"/>
    </source>
</evidence>
<sequence>MSEHGGIESLPQNVLARKPTLMLVDGMALLFRAYYATALKGYIRRTEAGVPTNGIYGFVRYMWDAIRQFDPTHVACCWDMGGRTFRTEQFESYKGNRSAAPDDLIPQFDLVKDVVAAMDIPNIGMPGYEADDCIGTIAKRCAREQNMDVQILSGDNDMLQLTEDRIKVIIMKKGYGNYQVYTPEFLMEEKGLKPSQIIDMKGLMGDASDNYPGVKGIGEKTAIKLVQEFDDIDGILANLDKLTKSVRAKIENDLDMLHMSRSLAEIHCEVPVECPIDLCEFRIDDAKVSAKFAELEISSLGKMMGTDVFG</sequence>
<proteinExistence type="predicted"/>
<dbReference type="InterPro" id="IPR029060">
    <property type="entry name" value="PIN-like_dom_sf"/>
</dbReference>
<dbReference type="Pfam" id="PF02739">
    <property type="entry name" value="5_3_exonuc_N"/>
    <property type="match status" value="1"/>
</dbReference>
<keyword evidence="3" id="KW-0238">DNA-binding</keyword>
<dbReference type="AlphaFoldDB" id="A0A4Y6V1K6"/>
<dbReference type="Gene3D" id="1.10.150.20">
    <property type="entry name" value="5' to 3' exonuclease, C-terminal subdomain"/>
    <property type="match status" value="1"/>
</dbReference>
<feature type="domain" description="5'-3' exonuclease" evidence="6">
    <location>
        <begin position="17"/>
        <end position="282"/>
    </location>
</feature>
<evidence type="ECO:0000256" key="2">
    <source>
        <dbReference type="ARBA" id="ARBA00022801"/>
    </source>
</evidence>
<evidence type="ECO:0000256" key="3">
    <source>
        <dbReference type="ARBA" id="ARBA00023125"/>
    </source>
</evidence>
<keyword evidence="2" id="KW-0378">Hydrolase</keyword>
<dbReference type="FunFam" id="1.10.150.20:FF:000003">
    <property type="entry name" value="DNA polymerase I"/>
    <property type="match status" value="1"/>
</dbReference>
<dbReference type="CDD" id="cd09859">
    <property type="entry name" value="PIN_53EXO"/>
    <property type="match status" value="1"/>
</dbReference>
<dbReference type="SMART" id="SM00279">
    <property type="entry name" value="HhH2"/>
    <property type="match status" value="1"/>
</dbReference>
<dbReference type="SMART" id="SM00475">
    <property type="entry name" value="53EXOc"/>
    <property type="match status" value="1"/>
</dbReference>
<evidence type="ECO:0000313" key="7">
    <source>
        <dbReference type="EMBL" id="QDH22501.1"/>
    </source>
</evidence>
<keyword evidence="8" id="KW-1185">Reference proteome</keyword>
<dbReference type="Proteomes" id="UP000316968">
    <property type="component" value="Chromosome"/>
</dbReference>
<dbReference type="PANTHER" id="PTHR42646">
    <property type="entry name" value="FLAP ENDONUCLEASE XNI"/>
    <property type="match status" value="1"/>
</dbReference>
<protein>
    <recommendedName>
        <fullName evidence="5">5'-3' exonuclease</fullName>
    </recommendedName>
</protein>
<comment type="function">
    <text evidence="4">5'-3' exonuclease acting preferentially on double-stranded DNA.</text>
</comment>
<dbReference type="Gene3D" id="3.40.50.1010">
    <property type="entry name" value="5'-nuclease"/>
    <property type="match status" value="1"/>
</dbReference>
<accession>A0A4Y6V1K6</accession>
<dbReference type="InterPro" id="IPR020045">
    <property type="entry name" value="DNA_polI_H3TH"/>
</dbReference>
<dbReference type="InterPro" id="IPR038969">
    <property type="entry name" value="FEN"/>
</dbReference>
<evidence type="ECO:0000256" key="5">
    <source>
        <dbReference type="ARBA" id="ARBA00050026"/>
    </source>
</evidence>
<dbReference type="SUPFAM" id="SSF47807">
    <property type="entry name" value="5' to 3' exonuclease, C-terminal subdomain"/>
    <property type="match status" value="1"/>
</dbReference>
<evidence type="ECO:0000256" key="4">
    <source>
        <dbReference type="ARBA" id="ARBA00049957"/>
    </source>
</evidence>
<dbReference type="PANTHER" id="PTHR42646:SF2">
    <property type="entry name" value="5'-3' EXONUCLEASE FAMILY PROTEIN"/>
    <property type="match status" value="1"/>
</dbReference>
<organism evidence="7 8">
    <name type="scientific">Saccharibacillus brassicae</name>
    <dbReference type="NCBI Taxonomy" id="2583377"/>
    <lineage>
        <taxon>Bacteria</taxon>
        <taxon>Bacillati</taxon>
        <taxon>Bacillota</taxon>
        <taxon>Bacilli</taxon>
        <taxon>Bacillales</taxon>
        <taxon>Paenibacillaceae</taxon>
        <taxon>Saccharibacillus</taxon>
    </lineage>
</organism>
<dbReference type="SUPFAM" id="SSF88723">
    <property type="entry name" value="PIN domain-like"/>
    <property type="match status" value="1"/>
</dbReference>
<dbReference type="GO" id="GO:0008409">
    <property type="term" value="F:5'-3' exonuclease activity"/>
    <property type="evidence" value="ECO:0007669"/>
    <property type="project" value="InterPro"/>
</dbReference>
<dbReference type="GO" id="GO:0033567">
    <property type="term" value="P:DNA replication, Okazaki fragment processing"/>
    <property type="evidence" value="ECO:0007669"/>
    <property type="project" value="InterPro"/>
</dbReference>
<evidence type="ECO:0000256" key="1">
    <source>
        <dbReference type="ARBA" id="ARBA00022722"/>
    </source>
</evidence>
<dbReference type="OrthoDB" id="9806424at2"/>
<dbReference type="InterPro" id="IPR036279">
    <property type="entry name" value="5-3_exonuclease_C_sf"/>
</dbReference>
<dbReference type="EMBL" id="CP041217">
    <property type="protein sequence ID" value="QDH22501.1"/>
    <property type="molecule type" value="Genomic_DNA"/>
</dbReference>